<keyword evidence="1" id="KW-0812">Transmembrane</keyword>
<feature type="transmembrane region" description="Helical" evidence="1">
    <location>
        <begin position="331"/>
        <end position="349"/>
    </location>
</feature>
<organism evidence="2 3">
    <name type="scientific">Ruminococcus albus</name>
    <dbReference type="NCBI Taxonomy" id="1264"/>
    <lineage>
        <taxon>Bacteria</taxon>
        <taxon>Bacillati</taxon>
        <taxon>Bacillota</taxon>
        <taxon>Clostridia</taxon>
        <taxon>Eubacteriales</taxon>
        <taxon>Oscillospiraceae</taxon>
        <taxon>Ruminococcus</taxon>
    </lineage>
</organism>
<evidence type="ECO:0000256" key="1">
    <source>
        <dbReference type="SAM" id="Phobius"/>
    </source>
</evidence>
<sequence>MKRENISKLKDFLFCISLTLISAGMALYPAEVSSAVKESVMRCLNILIPSLFAFMVSTSMLVNSGCIRNLTKPFQWIPLVLFRMPESIFSVFLISTFAGYPVGIKTLSDMLDRGDIDAKTAEKAACFCYCGGPAFYSGAIGLTVFGSAKVGTLIFLSILLSNLIVAFITCRFSELAVKNSIHAHKNESLLVGGITSAGKSMGVICMTVVFFSAIMAVLKASGASDWIRRIFGLSGNESVILSAFFEITSLSELQGTPYRLLPLICAVCSFGGVCIIMQLFALKSDKLSLFRFIKLRPFAALLSALFCKILQPHLIDESVTAVSYSRSFVKVNNLSASICLILMIFLLNYKKGLVFSDRV</sequence>
<keyword evidence="1" id="KW-1133">Transmembrane helix</keyword>
<dbReference type="OrthoDB" id="1645614at2"/>
<accession>A0A1H7F5K2</accession>
<feature type="transmembrane region" description="Helical" evidence="1">
    <location>
        <begin position="44"/>
        <end position="66"/>
    </location>
</feature>
<dbReference type="RefSeq" id="WP_074828101.1">
    <property type="nucleotide sequence ID" value="NZ_FOAT01000001.1"/>
</dbReference>
<feature type="transmembrane region" description="Helical" evidence="1">
    <location>
        <begin position="153"/>
        <end position="177"/>
    </location>
</feature>
<feature type="transmembrane region" description="Helical" evidence="1">
    <location>
        <begin position="87"/>
        <end position="104"/>
    </location>
</feature>
<feature type="transmembrane region" description="Helical" evidence="1">
    <location>
        <begin position="197"/>
        <end position="218"/>
    </location>
</feature>
<feature type="transmembrane region" description="Helical" evidence="1">
    <location>
        <begin position="260"/>
        <end position="281"/>
    </location>
</feature>
<name>A0A1H7F5K2_RUMAL</name>
<evidence type="ECO:0000313" key="3">
    <source>
        <dbReference type="Proteomes" id="UP000186015"/>
    </source>
</evidence>
<dbReference type="EMBL" id="FOAT01000001">
    <property type="protein sequence ID" value="SEK21371.1"/>
    <property type="molecule type" value="Genomic_DNA"/>
</dbReference>
<proteinExistence type="predicted"/>
<feature type="transmembrane region" description="Helical" evidence="1">
    <location>
        <begin position="124"/>
        <end position="146"/>
    </location>
</feature>
<protein>
    <recommendedName>
        <fullName evidence="4">Sporulation integral membrane protein YlbJ</fullName>
    </recommendedName>
</protein>
<dbReference type="Proteomes" id="UP000186015">
    <property type="component" value="Unassembled WGS sequence"/>
</dbReference>
<dbReference type="AlphaFoldDB" id="A0A1H7F5K2"/>
<evidence type="ECO:0000313" key="2">
    <source>
        <dbReference type="EMBL" id="SEK21371.1"/>
    </source>
</evidence>
<evidence type="ECO:0008006" key="4">
    <source>
        <dbReference type="Google" id="ProtNLM"/>
    </source>
</evidence>
<gene>
    <name evidence="2" type="ORF">SAMN05216469_101119</name>
</gene>
<reference evidence="2 3" key="1">
    <citation type="submission" date="2016-10" db="EMBL/GenBank/DDBJ databases">
        <authorList>
            <person name="de Groot N.N."/>
        </authorList>
    </citation>
    <scope>NUCLEOTIDE SEQUENCE [LARGE SCALE GENOMIC DNA]</scope>
    <source>
        <strain evidence="2 3">KH2T6</strain>
    </source>
</reference>
<keyword evidence="1" id="KW-0472">Membrane</keyword>